<comment type="caution">
    <text evidence="6">Lacks conserved residue(s) required for the propagation of feature annotation.</text>
</comment>
<dbReference type="InterPro" id="IPR051360">
    <property type="entry name" value="Neuronal_Pentraxin_Related"/>
</dbReference>
<dbReference type="SMART" id="SM00159">
    <property type="entry name" value="PTX"/>
    <property type="match status" value="1"/>
</dbReference>
<dbReference type="PANTHER" id="PTHR19277:SF122">
    <property type="entry name" value="PENTRAXIN-4"/>
    <property type="match status" value="1"/>
</dbReference>
<comment type="cofactor">
    <cofactor evidence="1">
        <name>Ca(2+)</name>
        <dbReference type="ChEBI" id="CHEBI:29108"/>
    </cofactor>
</comment>
<sequence>MSCPAGTDHSLLPALPCAAWAVPPALHQPCAQSPTHTFPHLTAEYPRPGPCRGTPEPRELWAGASRPRRALARGLGAGSPGAEPCQGWLRISSRWRLPEGTPRGLEPALPCRQKASGGGMARMALPVCLILAAALDPAWGCRFTPHHPTPLQFLRLQEVTLNHLQSIASNYNISYNIDGRFQALAEQAEAADAARAALGAELARLATAGRRLRRRLKRLEGTVGALNPPHGLLTYPASALAEASTKSHGLPDTARSRGSQLEQQPPGPAVRSTPSPRRPKTRRWQQLRQEEGHRLPPPAPQQPGEGRYGPPVPVPTSPACRTGAILLFPNTSAEHRAVLGLGPHRGLRAMSLCAWLATPAPRLGALLSYATEDRHSELGLHGHGGDRPGSARFIVGDGQFRELPVVLLLDGKWHHLCLTWSSSQGQYRFYVDRRLLAAGSGFQQGYEIPTGGSLVLGWGQDSPNMDLGTAEAFVGHLAGFALWRRALLPGEVARMATGRGMPRGPLLTLADASLQGGVRRVACPCLQRCL</sequence>
<protein>
    <submittedName>
        <fullName evidence="9">Pentraxin 4</fullName>
    </submittedName>
</protein>
<feature type="region of interest" description="Disordered" evidence="7">
    <location>
        <begin position="243"/>
        <end position="316"/>
    </location>
</feature>
<reference evidence="9" key="1">
    <citation type="submission" date="2025-08" db="UniProtKB">
        <authorList>
            <consortium name="Ensembl"/>
        </authorList>
    </citation>
    <scope>IDENTIFICATION</scope>
</reference>
<evidence type="ECO:0000256" key="4">
    <source>
        <dbReference type="ARBA" id="ARBA00023157"/>
    </source>
</evidence>
<reference evidence="9" key="2">
    <citation type="submission" date="2025-09" db="UniProtKB">
        <authorList>
            <consortium name="Ensembl"/>
        </authorList>
    </citation>
    <scope>IDENTIFICATION</scope>
</reference>
<dbReference type="PROSITE" id="PS51828">
    <property type="entry name" value="PTX_2"/>
    <property type="match status" value="1"/>
</dbReference>
<organism evidence="9 10">
    <name type="scientific">Cyanoderma ruficeps</name>
    <name type="common">rufous-capped babbler</name>
    <dbReference type="NCBI Taxonomy" id="181631"/>
    <lineage>
        <taxon>Eukaryota</taxon>
        <taxon>Metazoa</taxon>
        <taxon>Chordata</taxon>
        <taxon>Craniata</taxon>
        <taxon>Vertebrata</taxon>
        <taxon>Euteleostomi</taxon>
        <taxon>Archelosauria</taxon>
        <taxon>Archosauria</taxon>
        <taxon>Dinosauria</taxon>
        <taxon>Saurischia</taxon>
        <taxon>Theropoda</taxon>
        <taxon>Coelurosauria</taxon>
        <taxon>Aves</taxon>
        <taxon>Neognathae</taxon>
        <taxon>Neoaves</taxon>
        <taxon>Telluraves</taxon>
        <taxon>Australaves</taxon>
        <taxon>Passeriformes</taxon>
        <taxon>Sylvioidea</taxon>
        <taxon>Timaliidae</taxon>
        <taxon>Cyanoderma</taxon>
    </lineage>
</organism>
<dbReference type="AlphaFoldDB" id="A0A8C3R4U0"/>
<name>A0A8C3R4U0_9PASS</name>
<keyword evidence="10" id="KW-1185">Reference proteome</keyword>
<dbReference type="Pfam" id="PF00354">
    <property type="entry name" value="Pentaxin"/>
    <property type="match status" value="1"/>
</dbReference>
<keyword evidence="3" id="KW-0106">Calcium</keyword>
<evidence type="ECO:0000256" key="2">
    <source>
        <dbReference type="ARBA" id="ARBA00022723"/>
    </source>
</evidence>
<keyword evidence="2" id="KW-0479">Metal-binding</keyword>
<evidence type="ECO:0000259" key="8">
    <source>
        <dbReference type="PROSITE" id="PS51828"/>
    </source>
</evidence>
<evidence type="ECO:0000256" key="3">
    <source>
        <dbReference type="ARBA" id="ARBA00022837"/>
    </source>
</evidence>
<dbReference type="GO" id="GO:0046872">
    <property type="term" value="F:metal ion binding"/>
    <property type="evidence" value="ECO:0007669"/>
    <property type="project" value="UniProtKB-KW"/>
</dbReference>
<evidence type="ECO:0000256" key="7">
    <source>
        <dbReference type="SAM" id="MobiDB-lite"/>
    </source>
</evidence>
<dbReference type="PRINTS" id="PR00895">
    <property type="entry name" value="PENTAXIN"/>
</dbReference>
<dbReference type="SUPFAM" id="SSF49899">
    <property type="entry name" value="Concanavalin A-like lectins/glucanases"/>
    <property type="match status" value="1"/>
</dbReference>
<keyword evidence="4" id="KW-1015">Disulfide bond</keyword>
<accession>A0A8C3R4U0</accession>
<dbReference type="Proteomes" id="UP000694396">
    <property type="component" value="Unplaced"/>
</dbReference>
<evidence type="ECO:0000256" key="1">
    <source>
        <dbReference type="ARBA" id="ARBA00001913"/>
    </source>
</evidence>
<evidence type="ECO:0000313" key="9">
    <source>
        <dbReference type="Ensembl" id="ENSCRFP00000016101.1"/>
    </source>
</evidence>
<dbReference type="Ensembl" id="ENSCRFT00000016660.1">
    <property type="protein sequence ID" value="ENSCRFP00000016101.1"/>
    <property type="gene ID" value="ENSCRFG00000012364.1"/>
</dbReference>
<keyword evidence="5" id="KW-0325">Glycoprotein</keyword>
<dbReference type="Gene3D" id="2.60.120.200">
    <property type="match status" value="1"/>
</dbReference>
<dbReference type="InterPro" id="IPR030476">
    <property type="entry name" value="Pentaxin_CS"/>
</dbReference>
<proteinExistence type="predicted"/>
<dbReference type="PROSITE" id="PS00289">
    <property type="entry name" value="PTX_1"/>
    <property type="match status" value="1"/>
</dbReference>
<dbReference type="InterPro" id="IPR013320">
    <property type="entry name" value="ConA-like_dom_sf"/>
</dbReference>
<dbReference type="InterPro" id="IPR001759">
    <property type="entry name" value="PTX_dom"/>
</dbReference>
<evidence type="ECO:0000256" key="6">
    <source>
        <dbReference type="PROSITE-ProRule" id="PRU01172"/>
    </source>
</evidence>
<dbReference type="PANTHER" id="PTHR19277">
    <property type="entry name" value="PENTRAXIN"/>
    <property type="match status" value="1"/>
</dbReference>
<evidence type="ECO:0000256" key="5">
    <source>
        <dbReference type="ARBA" id="ARBA00023180"/>
    </source>
</evidence>
<evidence type="ECO:0000313" key="10">
    <source>
        <dbReference type="Proteomes" id="UP000694396"/>
    </source>
</evidence>
<feature type="domain" description="Pentraxin (PTX)" evidence="8">
    <location>
        <begin position="322"/>
        <end position="528"/>
    </location>
</feature>